<dbReference type="PROSITE" id="PS51257">
    <property type="entry name" value="PROKAR_LIPOPROTEIN"/>
    <property type="match status" value="1"/>
</dbReference>
<keyword evidence="4" id="KW-1003">Cell membrane</keyword>
<reference evidence="11 12" key="1">
    <citation type="submission" date="2017-06" db="EMBL/GenBank/DDBJ databases">
        <title>Investigating the central metabolism of Clostridium thermosuccinogenes.</title>
        <authorList>
            <person name="Koendjbiharie J.G."/>
            <person name="van Kranenburg R."/>
        </authorList>
    </citation>
    <scope>NUCLEOTIDE SEQUENCE [LARGE SCALE GENOMIC DNA]</scope>
    <source>
        <strain evidence="11 12">DSM 5806</strain>
    </source>
</reference>
<dbReference type="Pfam" id="PF01618">
    <property type="entry name" value="MotA_ExbB"/>
    <property type="match status" value="1"/>
</dbReference>
<feature type="domain" description="MotA/TolQ/ExbB proton channel" evidence="10">
    <location>
        <begin position="100"/>
        <end position="216"/>
    </location>
</feature>
<evidence type="ECO:0000256" key="7">
    <source>
        <dbReference type="ARBA" id="ARBA00023136"/>
    </source>
</evidence>
<dbReference type="Proteomes" id="UP000236151">
    <property type="component" value="Unassembled WGS sequence"/>
</dbReference>
<feature type="compositionally biased region" description="Basic and acidic residues" evidence="8">
    <location>
        <begin position="247"/>
        <end position="266"/>
    </location>
</feature>
<comment type="similarity">
    <text evidence="2">Belongs to the MotA family.</text>
</comment>
<keyword evidence="7 9" id="KW-0472">Membrane</keyword>
<dbReference type="InterPro" id="IPR047055">
    <property type="entry name" value="MotA-like"/>
</dbReference>
<comment type="caution">
    <text evidence="11">The sequence shown here is derived from an EMBL/GenBank/DDBJ whole genome shotgun (WGS) entry which is preliminary data.</text>
</comment>
<keyword evidence="12" id="KW-1185">Reference proteome</keyword>
<evidence type="ECO:0000256" key="4">
    <source>
        <dbReference type="ARBA" id="ARBA00022475"/>
    </source>
</evidence>
<evidence type="ECO:0000256" key="9">
    <source>
        <dbReference type="SAM" id="Phobius"/>
    </source>
</evidence>
<evidence type="ECO:0000256" key="6">
    <source>
        <dbReference type="ARBA" id="ARBA00022989"/>
    </source>
</evidence>
<proteinExistence type="inferred from homology"/>
<gene>
    <name evidence="11" type="ORF">CDQ84_08955</name>
</gene>
<feature type="transmembrane region" description="Helical" evidence="9">
    <location>
        <begin position="6"/>
        <end position="24"/>
    </location>
</feature>
<dbReference type="GO" id="GO:0005886">
    <property type="term" value="C:plasma membrane"/>
    <property type="evidence" value="ECO:0007669"/>
    <property type="project" value="UniProtKB-SubCell"/>
</dbReference>
<evidence type="ECO:0000256" key="3">
    <source>
        <dbReference type="ARBA" id="ARBA00022448"/>
    </source>
</evidence>
<dbReference type="EMBL" id="NIOJ01000019">
    <property type="protein sequence ID" value="PNT99328.1"/>
    <property type="molecule type" value="Genomic_DNA"/>
</dbReference>
<evidence type="ECO:0000256" key="2">
    <source>
        <dbReference type="ARBA" id="ARBA00008038"/>
    </source>
</evidence>
<evidence type="ECO:0000256" key="5">
    <source>
        <dbReference type="ARBA" id="ARBA00022692"/>
    </source>
</evidence>
<dbReference type="OrthoDB" id="9806929at2"/>
<feature type="transmembrane region" description="Helical" evidence="9">
    <location>
        <begin position="147"/>
        <end position="168"/>
    </location>
</feature>
<dbReference type="GO" id="GO:0006935">
    <property type="term" value="P:chemotaxis"/>
    <property type="evidence" value="ECO:0007669"/>
    <property type="project" value="InterPro"/>
</dbReference>
<name>A0A2K2FKM1_9CLOT</name>
<feature type="region of interest" description="Disordered" evidence="8">
    <location>
        <begin position="247"/>
        <end position="275"/>
    </location>
</feature>
<dbReference type="InterPro" id="IPR002898">
    <property type="entry name" value="MotA_ExbB_proton_chnl"/>
</dbReference>
<keyword evidence="5 9" id="KW-0812">Transmembrane</keyword>
<comment type="subcellular location">
    <subcellularLocation>
        <location evidence="1">Cell membrane</location>
        <topology evidence="1">Multi-pass membrane protein</topology>
    </subcellularLocation>
</comment>
<accession>A0A2K2FKM1</accession>
<evidence type="ECO:0000313" key="12">
    <source>
        <dbReference type="Proteomes" id="UP000236151"/>
    </source>
</evidence>
<keyword evidence="3" id="KW-0813">Transport</keyword>
<dbReference type="PROSITE" id="PS01307">
    <property type="entry name" value="MOTA"/>
    <property type="match status" value="1"/>
</dbReference>
<dbReference type="PANTHER" id="PTHR30433">
    <property type="entry name" value="CHEMOTAXIS PROTEIN MOTA"/>
    <property type="match status" value="1"/>
</dbReference>
<dbReference type="PANTHER" id="PTHR30433:SF2">
    <property type="entry name" value="MOTILITY PROTEIN A"/>
    <property type="match status" value="1"/>
</dbReference>
<evidence type="ECO:0000313" key="11">
    <source>
        <dbReference type="EMBL" id="PNT99328.1"/>
    </source>
</evidence>
<keyword evidence="6 9" id="KW-1133">Transmembrane helix</keyword>
<organism evidence="11 12">
    <name type="scientific">Clostridium thermosuccinogenes</name>
    <dbReference type="NCBI Taxonomy" id="84032"/>
    <lineage>
        <taxon>Bacteria</taxon>
        <taxon>Bacillati</taxon>
        <taxon>Bacillota</taxon>
        <taxon>Clostridia</taxon>
        <taxon>Eubacteriales</taxon>
        <taxon>Clostridiaceae</taxon>
        <taxon>Clostridium</taxon>
    </lineage>
</organism>
<dbReference type="InterPro" id="IPR000540">
    <property type="entry name" value="Flag_MotA_CS"/>
</dbReference>
<dbReference type="AlphaFoldDB" id="A0A2K2FKM1"/>
<feature type="transmembrane region" description="Helical" evidence="9">
    <location>
        <begin position="180"/>
        <end position="200"/>
    </location>
</feature>
<dbReference type="RefSeq" id="WP_103081397.1">
    <property type="nucleotide sequence ID" value="NZ_CP021850.1"/>
</dbReference>
<evidence type="ECO:0000259" key="10">
    <source>
        <dbReference type="Pfam" id="PF01618"/>
    </source>
</evidence>
<dbReference type="KEGG" id="cthd:CDO33_15260"/>
<dbReference type="GO" id="GO:0071978">
    <property type="term" value="P:bacterial-type flagellum-dependent swarming motility"/>
    <property type="evidence" value="ECO:0007669"/>
    <property type="project" value="InterPro"/>
</dbReference>
<evidence type="ECO:0000256" key="8">
    <source>
        <dbReference type="SAM" id="MobiDB-lite"/>
    </source>
</evidence>
<evidence type="ECO:0000256" key="1">
    <source>
        <dbReference type="ARBA" id="ARBA00004651"/>
    </source>
</evidence>
<sequence>MDKTTLLGLIFGTACIIVPMFLGGKPSAYWDLKSILITIGGAVSSTLTSYRPAEAIQILKVTAKAFRDKGIELEKTVKTLVDLSHKARREGLLSLEAEMENINDEFMRQSIQLVVDGVEPDVIIETMDLELESIEARHKRGQGMYKTLGAMFPAWGMIGTLVGLVVMLKSLDDPDSLGPAMSTALITTFYGSVLANLIALPIANKLAIKSEEELHEKRLIVEGILSIQAGENPRIMEQKLKTFLSPEQKRRYDELTQERDEREEKAQPNFSSTLG</sequence>
<protein>
    <submittedName>
        <fullName evidence="11">Motility protein A</fullName>
    </submittedName>
</protein>